<evidence type="ECO:0000256" key="5">
    <source>
        <dbReference type="ARBA" id="ARBA00022723"/>
    </source>
</evidence>
<evidence type="ECO:0000256" key="8">
    <source>
        <dbReference type="ARBA" id="ARBA00023157"/>
    </source>
</evidence>
<dbReference type="Gene3D" id="1.10.575.10">
    <property type="entry name" value="P1 Nuclease"/>
    <property type="match status" value="1"/>
</dbReference>
<dbReference type="GO" id="GO:0003676">
    <property type="term" value="F:nucleic acid binding"/>
    <property type="evidence" value="ECO:0007669"/>
    <property type="project" value="InterPro"/>
</dbReference>
<dbReference type="Proteomes" id="UP001161247">
    <property type="component" value="Chromosome 1"/>
</dbReference>
<keyword evidence="9" id="KW-0325">Glycoprotein</keyword>
<dbReference type="GO" id="GO:0006308">
    <property type="term" value="P:DNA catabolic process"/>
    <property type="evidence" value="ECO:0007669"/>
    <property type="project" value="InterPro"/>
</dbReference>
<dbReference type="GO" id="GO:0004521">
    <property type="term" value="F:RNA endonuclease activity"/>
    <property type="evidence" value="ECO:0007669"/>
    <property type="project" value="UniProtKB-ARBA"/>
</dbReference>
<dbReference type="PANTHER" id="PTHR33146">
    <property type="entry name" value="ENDONUCLEASE 4"/>
    <property type="match status" value="1"/>
</dbReference>
<evidence type="ECO:0000313" key="12">
    <source>
        <dbReference type="Proteomes" id="UP001161247"/>
    </source>
</evidence>
<dbReference type="SUPFAM" id="SSF48537">
    <property type="entry name" value="Phospholipase C/P1 nuclease"/>
    <property type="match status" value="1"/>
</dbReference>
<proteinExistence type="inferred from homology"/>
<dbReference type="PANTHER" id="PTHR33146:SF26">
    <property type="entry name" value="ENDONUCLEASE 4"/>
    <property type="match status" value="1"/>
</dbReference>
<dbReference type="GO" id="GO:0046872">
    <property type="term" value="F:metal ion binding"/>
    <property type="evidence" value="ECO:0007669"/>
    <property type="project" value="UniProtKB-KW"/>
</dbReference>
<feature type="chain" id="PRO_5043942568" description="Aspergillus nuclease S1" evidence="10">
    <location>
        <begin position="21"/>
        <end position="325"/>
    </location>
</feature>
<keyword evidence="7" id="KW-0378">Hydrolase</keyword>
<feature type="signal peptide" evidence="10">
    <location>
        <begin position="1"/>
        <end position="20"/>
    </location>
</feature>
<gene>
    <name evidence="11" type="ORF">OLC1_LOCUS357</name>
</gene>
<comment type="catalytic activity">
    <reaction evidence="1">
        <text>Endonucleolytic cleavage to 5'-phosphomononucleotide and 5'-phosphooligonucleotide end-products.</text>
        <dbReference type="EC" id="3.1.30.1"/>
    </reaction>
</comment>
<keyword evidence="12" id="KW-1185">Reference proteome</keyword>
<evidence type="ECO:0000256" key="3">
    <source>
        <dbReference type="ARBA" id="ARBA00012562"/>
    </source>
</evidence>
<dbReference type="CDD" id="cd11010">
    <property type="entry name" value="S1-P1_nuclease"/>
    <property type="match status" value="1"/>
</dbReference>
<comment type="similarity">
    <text evidence="2">Belongs to the nuclease type I family.</text>
</comment>
<evidence type="ECO:0000256" key="9">
    <source>
        <dbReference type="ARBA" id="ARBA00023180"/>
    </source>
</evidence>
<evidence type="ECO:0000256" key="1">
    <source>
        <dbReference type="ARBA" id="ARBA00000245"/>
    </source>
</evidence>
<evidence type="ECO:0000256" key="6">
    <source>
        <dbReference type="ARBA" id="ARBA00022759"/>
    </source>
</evidence>
<keyword evidence="4" id="KW-0540">Nuclease</keyword>
<keyword evidence="6" id="KW-0255">Endonuclease</keyword>
<evidence type="ECO:0000313" key="11">
    <source>
        <dbReference type="EMBL" id="CAI9087571.1"/>
    </source>
</evidence>
<evidence type="ECO:0000256" key="4">
    <source>
        <dbReference type="ARBA" id="ARBA00022722"/>
    </source>
</evidence>
<accession>A0AAV1BW63</accession>
<evidence type="ECO:0000256" key="2">
    <source>
        <dbReference type="ARBA" id="ARBA00009547"/>
    </source>
</evidence>
<keyword evidence="5" id="KW-0479">Metal-binding</keyword>
<organism evidence="11 12">
    <name type="scientific">Oldenlandia corymbosa var. corymbosa</name>
    <dbReference type="NCBI Taxonomy" id="529605"/>
    <lineage>
        <taxon>Eukaryota</taxon>
        <taxon>Viridiplantae</taxon>
        <taxon>Streptophyta</taxon>
        <taxon>Embryophyta</taxon>
        <taxon>Tracheophyta</taxon>
        <taxon>Spermatophyta</taxon>
        <taxon>Magnoliopsida</taxon>
        <taxon>eudicotyledons</taxon>
        <taxon>Gunneridae</taxon>
        <taxon>Pentapetalae</taxon>
        <taxon>asterids</taxon>
        <taxon>lamiids</taxon>
        <taxon>Gentianales</taxon>
        <taxon>Rubiaceae</taxon>
        <taxon>Rubioideae</taxon>
        <taxon>Spermacoceae</taxon>
        <taxon>Hedyotis-Oldenlandia complex</taxon>
        <taxon>Oldenlandia</taxon>
    </lineage>
</organism>
<reference evidence="11" key="1">
    <citation type="submission" date="2023-03" db="EMBL/GenBank/DDBJ databases">
        <authorList>
            <person name="Julca I."/>
        </authorList>
    </citation>
    <scope>NUCLEOTIDE SEQUENCE</scope>
</reference>
<dbReference type="EC" id="3.1.30.1" evidence="3"/>
<name>A0AAV1BW63_OLDCO</name>
<dbReference type="GO" id="GO:0000014">
    <property type="term" value="F:single-stranded DNA endodeoxyribonuclease activity"/>
    <property type="evidence" value="ECO:0007669"/>
    <property type="project" value="UniProtKB-ARBA"/>
</dbReference>
<protein>
    <recommendedName>
        <fullName evidence="3">Aspergillus nuclease S1</fullName>
        <ecNumber evidence="3">3.1.30.1</ecNumber>
    </recommendedName>
</protein>
<dbReference type="InterPro" id="IPR008947">
    <property type="entry name" value="PLipase_C/P1_nuclease_dom_sf"/>
</dbReference>
<keyword evidence="10" id="KW-0732">Signal</keyword>
<dbReference type="AlphaFoldDB" id="A0AAV1BW63"/>
<dbReference type="Pfam" id="PF02265">
    <property type="entry name" value="S1-P1_nuclease"/>
    <property type="match status" value="1"/>
</dbReference>
<dbReference type="EMBL" id="OX459118">
    <property type="protein sequence ID" value="CAI9087571.1"/>
    <property type="molecule type" value="Genomic_DNA"/>
</dbReference>
<dbReference type="InterPro" id="IPR003154">
    <property type="entry name" value="S1/P1nuclease"/>
</dbReference>
<sequence>MITWIGRVLVLLVLIPRSYGWGREGHYATCKIAEGYLSEDAVAGVTKLLPLHAEGELAAVCSWADEIRIHHRWSGALHFADTPDFLCNYSYCRDCHDSAQLKDRCVTGGIYNYTKQLKLGPDSGITYNLTEALMFLAHFIGDVHQPLHAGFLGDLGGNGVTLQWYSQKTNLHRVWDDMIIESALKTYYNGNLMTMIRSIQENMLNDDFDDISSWDSCDATVCPDTYVLILLKSVDCRIMACYDNVYSLTSFLLFFYASMEVRYASESINLACKFAYRNATPGSTLGDDYFVSRLPIVEKRLAQGGVRLAAVLNRIFNSSLPIATE</sequence>
<evidence type="ECO:0000256" key="7">
    <source>
        <dbReference type="ARBA" id="ARBA00022801"/>
    </source>
</evidence>
<evidence type="ECO:0000256" key="10">
    <source>
        <dbReference type="SAM" id="SignalP"/>
    </source>
</evidence>
<keyword evidence="8" id="KW-1015">Disulfide bond</keyword>